<name>A0A392W641_9FABA</name>
<sequence length="46" mass="4831">MQPSSDSVQNRRVEKTPEKTPESAKVLTGEGSVGGSSSQLRGDVLT</sequence>
<protein>
    <submittedName>
        <fullName evidence="2">Uncharacterized protein</fullName>
    </submittedName>
</protein>
<proteinExistence type="predicted"/>
<dbReference type="AlphaFoldDB" id="A0A392W641"/>
<feature type="region of interest" description="Disordered" evidence="1">
    <location>
        <begin position="1"/>
        <end position="46"/>
    </location>
</feature>
<organism evidence="2 3">
    <name type="scientific">Trifolium medium</name>
    <dbReference type="NCBI Taxonomy" id="97028"/>
    <lineage>
        <taxon>Eukaryota</taxon>
        <taxon>Viridiplantae</taxon>
        <taxon>Streptophyta</taxon>
        <taxon>Embryophyta</taxon>
        <taxon>Tracheophyta</taxon>
        <taxon>Spermatophyta</taxon>
        <taxon>Magnoliopsida</taxon>
        <taxon>eudicotyledons</taxon>
        <taxon>Gunneridae</taxon>
        <taxon>Pentapetalae</taxon>
        <taxon>rosids</taxon>
        <taxon>fabids</taxon>
        <taxon>Fabales</taxon>
        <taxon>Fabaceae</taxon>
        <taxon>Papilionoideae</taxon>
        <taxon>50 kb inversion clade</taxon>
        <taxon>NPAAA clade</taxon>
        <taxon>Hologalegina</taxon>
        <taxon>IRL clade</taxon>
        <taxon>Trifolieae</taxon>
        <taxon>Trifolium</taxon>
    </lineage>
</organism>
<dbReference type="Proteomes" id="UP000265520">
    <property type="component" value="Unassembled WGS sequence"/>
</dbReference>
<reference evidence="2 3" key="1">
    <citation type="journal article" date="2018" name="Front. Plant Sci.">
        <title>Red Clover (Trifolium pratense) and Zigzag Clover (T. medium) - A Picture of Genomic Similarities and Differences.</title>
        <authorList>
            <person name="Dluhosova J."/>
            <person name="Istvanek J."/>
            <person name="Nedelnik J."/>
            <person name="Repkova J."/>
        </authorList>
    </citation>
    <scope>NUCLEOTIDE SEQUENCE [LARGE SCALE GENOMIC DNA]</scope>
    <source>
        <strain evidence="3">cv. 10/8</strain>
        <tissue evidence="2">Leaf</tissue>
    </source>
</reference>
<keyword evidence="3" id="KW-1185">Reference proteome</keyword>
<comment type="caution">
    <text evidence="2">The sequence shown here is derived from an EMBL/GenBank/DDBJ whole genome shotgun (WGS) entry which is preliminary data.</text>
</comment>
<evidence type="ECO:0000313" key="3">
    <source>
        <dbReference type="Proteomes" id="UP000265520"/>
    </source>
</evidence>
<evidence type="ECO:0000313" key="2">
    <source>
        <dbReference type="EMBL" id="MCI95219.1"/>
    </source>
</evidence>
<dbReference type="EMBL" id="LXQA011379910">
    <property type="protein sequence ID" value="MCI95219.1"/>
    <property type="molecule type" value="Genomic_DNA"/>
</dbReference>
<accession>A0A392W641</accession>
<evidence type="ECO:0000256" key="1">
    <source>
        <dbReference type="SAM" id="MobiDB-lite"/>
    </source>
</evidence>
<feature type="compositionally biased region" description="Basic and acidic residues" evidence="1">
    <location>
        <begin position="9"/>
        <end position="22"/>
    </location>
</feature>